<feature type="transmembrane region" description="Helical" evidence="10">
    <location>
        <begin position="614"/>
        <end position="637"/>
    </location>
</feature>
<keyword evidence="5 10" id="KW-1133">Transmembrane helix</keyword>
<evidence type="ECO:0000256" key="6">
    <source>
        <dbReference type="ARBA" id="ARBA00023136"/>
    </source>
</evidence>
<proteinExistence type="inferred from homology"/>
<dbReference type="InterPro" id="IPR004776">
    <property type="entry name" value="Mem_transp_PIN-like"/>
</dbReference>
<feature type="transmembrane region" description="Helical" evidence="10">
    <location>
        <begin position="192"/>
        <end position="214"/>
    </location>
</feature>
<feature type="transmembrane region" description="Helical" evidence="10">
    <location>
        <begin position="61"/>
        <end position="90"/>
    </location>
</feature>
<dbReference type="Proteomes" id="UP000015354">
    <property type="component" value="Unassembled WGS sequence"/>
</dbReference>
<evidence type="ECO:0000256" key="2">
    <source>
        <dbReference type="ARBA" id="ARBA00004308"/>
    </source>
</evidence>
<feature type="region of interest" description="Disordered" evidence="9">
    <location>
        <begin position="285"/>
        <end position="316"/>
    </location>
</feature>
<keyword evidence="4 10" id="KW-0812">Transmembrane</keyword>
<keyword evidence="3" id="KW-0813">Transport</keyword>
<feature type="compositionally biased region" description="Low complexity" evidence="9">
    <location>
        <begin position="122"/>
        <end position="137"/>
    </location>
</feature>
<feature type="compositionally biased region" description="Polar residues" evidence="9">
    <location>
        <begin position="285"/>
        <end position="297"/>
    </location>
</feature>
<keyword evidence="6 10" id="KW-0472">Membrane</keyword>
<evidence type="ECO:0000256" key="5">
    <source>
        <dbReference type="ARBA" id="ARBA00022989"/>
    </source>
</evidence>
<dbReference type="GO" id="GO:0016020">
    <property type="term" value="C:membrane"/>
    <property type="evidence" value="ECO:0007669"/>
    <property type="project" value="UniProtKB-SubCell"/>
</dbReference>
<dbReference type="Pfam" id="PF03547">
    <property type="entry name" value="Mem_trans"/>
    <property type="match status" value="1"/>
</dbReference>
<evidence type="ECO:0000256" key="3">
    <source>
        <dbReference type="ARBA" id="ARBA00022448"/>
    </source>
</evidence>
<dbReference type="PANTHER" id="PTHR31651">
    <property type="match status" value="1"/>
</dbReference>
<evidence type="ECO:0000256" key="1">
    <source>
        <dbReference type="ARBA" id="ARBA00004141"/>
    </source>
</evidence>
<evidence type="ECO:0000313" key="11">
    <source>
        <dbReference type="EMBL" id="EPY26148.1"/>
    </source>
</evidence>
<evidence type="ECO:0000256" key="8">
    <source>
        <dbReference type="ARBA" id="ARBA00025752"/>
    </source>
</evidence>
<comment type="subcellular location">
    <subcellularLocation>
        <location evidence="2">Endomembrane system</location>
    </subcellularLocation>
    <subcellularLocation>
        <location evidence="1">Membrane</location>
        <topology evidence="1">Multi-pass membrane protein</topology>
    </subcellularLocation>
</comment>
<evidence type="ECO:0000256" key="9">
    <source>
        <dbReference type="SAM" id="MobiDB-lite"/>
    </source>
</evidence>
<comment type="similarity">
    <text evidence="8">Belongs to the auxin efflux carrier (TC 2.A.69.2) family.</text>
</comment>
<gene>
    <name evidence="11" type="ORF">STCU_06297</name>
</gene>
<dbReference type="GO" id="GO:0012505">
    <property type="term" value="C:endomembrane system"/>
    <property type="evidence" value="ECO:0007669"/>
    <property type="project" value="UniProtKB-SubCell"/>
</dbReference>
<comment type="function">
    <text evidence="7">Involved in cellular auxin homeostasis by regulating auxin metabolism. Regulates intracellular auxin accumulation at the endoplasmic reticulum and thus auxin availability for nuclear auxin signaling.</text>
</comment>
<keyword evidence="12" id="KW-1185">Reference proteome</keyword>
<organism evidence="11 12">
    <name type="scientific">Strigomonas culicis</name>
    <dbReference type="NCBI Taxonomy" id="28005"/>
    <lineage>
        <taxon>Eukaryota</taxon>
        <taxon>Discoba</taxon>
        <taxon>Euglenozoa</taxon>
        <taxon>Kinetoplastea</taxon>
        <taxon>Metakinetoplastina</taxon>
        <taxon>Trypanosomatida</taxon>
        <taxon>Trypanosomatidae</taxon>
        <taxon>Strigomonadinae</taxon>
        <taxon>Strigomonas</taxon>
    </lineage>
</organism>
<dbReference type="GO" id="GO:0055085">
    <property type="term" value="P:transmembrane transport"/>
    <property type="evidence" value="ECO:0007669"/>
    <property type="project" value="InterPro"/>
</dbReference>
<evidence type="ECO:0000256" key="4">
    <source>
        <dbReference type="ARBA" id="ARBA00022692"/>
    </source>
</evidence>
<feature type="transmembrane region" description="Helical" evidence="10">
    <location>
        <begin position="226"/>
        <end position="246"/>
    </location>
</feature>
<accession>S9UB48</accession>
<feature type="transmembrane region" description="Helical" evidence="10">
    <location>
        <begin position="657"/>
        <end position="678"/>
    </location>
</feature>
<dbReference type="InterPro" id="IPR045033">
    <property type="entry name" value="PILS1/3/4/5/7"/>
</dbReference>
<comment type="caution">
    <text evidence="11">The sequence shown here is derived from an EMBL/GenBank/DDBJ whole genome shotgun (WGS) entry which is preliminary data.</text>
</comment>
<evidence type="ECO:0000256" key="10">
    <source>
        <dbReference type="SAM" id="Phobius"/>
    </source>
</evidence>
<feature type="region of interest" description="Disordered" evidence="9">
    <location>
        <begin position="122"/>
        <end position="152"/>
    </location>
</feature>
<dbReference type="OrthoDB" id="191139at2759"/>
<name>S9UB48_9TRYP</name>
<sequence length="716" mass="77308">MDITFLAVSKVIVAVVFGAYASQNVPNTATTMRDFSFTITNLILPCLTIANTAKSVNLQVFFGSIVLVLFAFILVSMGILSAIAMSLVLFRRPSRASTGIPEALRKDVHFEVLYDVAEAAAAGGGPEPQASPAAGSARAEEKPKKPKKKKKKEKTPYVAVVLSDALQARGVTGSEVVPLLSVPDACLEDEPAHFWAAVVGCSIQNTVTLPLSLIQSIMASVAWVDLAAATAYIFVFSIVCTLYLWACGPYYLDFAQRNSARLRYIRQCLERHCSGAFRCDATTQTEVRPDSTASPTGQHKRFPSPPPARQREELAAAGAAPALAPSDAEGLSRHVSHISIATLNAGTDPIPPTEVASQANVEPDSPNFLFKCLEPTPAVAEQIPYAWERNPELRVLYAADLRVLKQAAKVSPAARVKSVVFNLVKRLATNIPFMAIVISIFIGITPPVRALFFDSGPLSMFMDTITLVSQGCIPCSLMMLGANLMGSTKAPQGAADAVLVKDLEQNTEFPLYELDLALLGEDVAYAEAYNKMHVEMLGAPVDEYVPMTRQEKIQASAYGREMAAAAAATRDAGRDASRAVKQPAVDLGEAEKKASGWMDGVMGALSTAGINKRFIWGIIVVRLLVTPCISFIVLVLFTKSFPKLFSTDGSGALDKTLILVLFTEIAAPSAINSALLFNQRNFMTYAWAKMLFFQYILCAITMVMWTSMGLSYVMKL</sequence>
<reference evidence="11 12" key="1">
    <citation type="journal article" date="2013" name="PLoS ONE">
        <title>Predicting the Proteins of Angomonas deanei, Strigomonas culicis and Their Respective Endosymbionts Reveals New Aspects of the Trypanosomatidae Family.</title>
        <authorList>
            <person name="Motta M.C."/>
            <person name="Martins A.C."/>
            <person name="de Souza S.S."/>
            <person name="Catta-Preta C.M."/>
            <person name="Silva R."/>
            <person name="Klein C.C."/>
            <person name="de Almeida L.G."/>
            <person name="de Lima Cunha O."/>
            <person name="Ciapina L.P."/>
            <person name="Brocchi M."/>
            <person name="Colabardini A.C."/>
            <person name="de Araujo Lima B."/>
            <person name="Machado C.R."/>
            <person name="de Almeida Soares C.M."/>
            <person name="Probst C.M."/>
            <person name="de Menezes C.B."/>
            <person name="Thompson C.E."/>
            <person name="Bartholomeu D.C."/>
            <person name="Gradia D.F."/>
            <person name="Pavoni D.P."/>
            <person name="Grisard E.C."/>
            <person name="Fantinatti-Garboggini F."/>
            <person name="Marchini F.K."/>
            <person name="Rodrigues-Luiz G.F."/>
            <person name="Wagner G."/>
            <person name="Goldman G.H."/>
            <person name="Fietto J.L."/>
            <person name="Elias M.C."/>
            <person name="Goldman M.H."/>
            <person name="Sagot M.F."/>
            <person name="Pereira M."/>
            <person name="Stoco P.H."/>
            <person name="de Mendonca-Neto R.P."/>
            <person name="Teixeira S.M."/>
            <person name="Maciel T.E."/>
            <person name="de Oliveira Mendes T.A."/>
            <person name="Urmenyi T.P."/>
            <person name="de Souza W."/>
            <person name="Schenkman S."/>
            <person name="de Vasconcelos A.T."/>
        </authorList>
    </citation>
    <scope>NUCLEOTIDE SEQUENCE [LARGE SCALE GENOMIC DNA]</scope>
</reference>
<dbReference type="AlphaFoldDB" id="S9UB48"/>
<feature type="transmembrane region" description="Helical" evidence="10">
    <location>
        <begin position="690"/>
        <end position="714"/>
    </location>
</feature>
<protein>
    <submittedName>
        <fullName evidence="11">Uncharacterized protein</fullName>
    </submittedName>
</protein>
<dbReference type="EMBL" id="ATMH01006297">
    <property type="protein sequence ID" value="EPY26148.1"/>
    <property type="molecule type" value="Genomic_DNA"/>
</dbReference>
<evidence type="ECO:0000313" key="12">
    <source>
        <dbReference type="Proteomes" id="UP000015354"/>
    </source>
</evidence>
<evidence type="ECO:0000256" key="7">
    <source>
        <dbReference type="ARBA" id="ARBA00025100"/>
    </source>
</evidence>
<feature type="transmembrane region" description="Helical" evidence="10">
    <location>
        <begin position="431"/>
        <end position="452"/>
    </location>
</feature>
<dbReference type="PANTHER" id="PTHR31651:SF33">
    <property type="entry name" value="PROTEIN PIN-LIKES 1"/>
    <property type="match status" value="1"/>
</dbReference>